<evidence type="ECO:0008006" key="5">
    <source>
        <dbReference type="Google" id="ProtNLM"/>
    </source>
</evidence>
<dbReference type="KEGG" id="nkf:Nkreftii_003161"/>
<dbReference type="InterPro" id="IPR051395">
    <property type="entry name" value="Cytochrome_c_Peroxidase/MauG"/>
</dbReference>
<dbReference type="PROSITE" id="PS51257">
    <property type="entry name" value="PROKAR_LIPOPROTEIN"/>
    <property type="match status" value="1"/>
</dbReference>
<dbReference type="GO" id="GO:0020037">
    <property type="term" value="F:heme binding"/>
    <property type="evidence" value="ECO:0007669"/>
    <property type="project" value="InterPro"/>
</dbReference>
<keyword evidence="2" id="KW-0560">Oxidoreductase</keyword>
<keyword evidence="1" id="KW-0732">Signal</keyword>
<evidence type="ECO:0000256" key="1">
    <source>
        <dbReference type="ARBA" id="ARBA00022729"/>
    </source>
</evidence>
<name>A0A7S8IZP7_9BACT</name>
<dbReference type="PANTHER" id="PTHR30600:SF10">
    <property type="entry name" value="BLL6722 PROTEIN"/>
    <property type="match status" value="1"/>
</dbReference>
<organism evidence="3 4">
    <name type="scientific">Candidatus Nitrospira kreftii</name>
    <dbReference type="NCBI Taxonomy" id="2652173"/>
    <lineage>
        <taxon>Bacteria</taxon>
        <taxon>Pseudomonadati</taxon>
        <taxon>Nitrospirota</taxon>
        <taxon>Nitrospiria</taxon>
        <taxon>Nitrospirales</taxon>
        <taxon>Nitrospiraceae</taxon>
        <taxon>Nitrospira</taxon>
    </lineage>
</organism>
<evidence type="ECO:0000313" key="4">
    <source>
        <dbReference type="Proteomes" id="UP000593737"/>
    </source>
</evidence>
<dbReference type="GO" id="GO:0009055">
    <property type="term" value="F:electron transfer activity"/>
    <property type="evidence" value="ECO:0007669"/>
    <property type="project" value="InterPro"/>
</dbReference>
<evidence type="ECO:0000313" key="3">
    <source>
        <dbReference type="EMBL" id="QPD05387.1"/>
    </source>
</evidence>
<dbReference type="EMBL" id="CP047423">
    <property type="protein sequence ID" value="QPD05387.1"/>
    <property type="molecule type" value="Genomic_DNA"/>
</dbReference>
<evidence type="ECO:0000256" key="2">
    <source>
        <dbReference type="ARBA" id="ARBA00023002"/>
    </source>
</evidence>
<dbReference type="InterPro" id="IPR036909">
    <property type="entry name" value="Cyt_c-like_dom_sf"/>
</dbReference>
<dbReference type="Proteomes" id="UP000593737">
    <property type="component" value="Chromosome"/>
</dbReference>
<protein>
    <recommendedName>
        <fullName evidence="5">Cytochrome c domain-containing protein</fullName>
    </recommendedName>
</protein>
<dbReference type="GO" id="GO:0004130">
    <property type="term" value="F:cytochrome-c peroxidase activity"/>
    <property type="evidence" value="ECO:0007669"/>
    <property type="project" value="TreeGrafter"/>
</dbReference>
<accession>A0A7S8IZP7</accession>
<dbReference type="AlphaFoldDB" id="A0A7S8IZP7"/>
<proteinExistence type="predicted"/>
<dbReference type="SUPFAM" id="SSF46626">
    <property type="entry name" value="Cytochrome c"/>
    <property type="match status" value="1"/>
</dbReference>
<dbReference type="Gene3D" id="1.10.760.10">
    <property type="entry name" value="Cytochrome c-like domain"/>
    <property type="match status" value="2"/>
</dbReference>
<sequence>MSHDRILSHTQTFLAFLCSTLFLIGVVACSGDENSPPLTPIASIGTLGAEEAVGERLFLETRFAQAFKVSLDNGGDINDANIGDRVVDTVQTLGAPIDPGPFNGLSMNCRACHLVDDVLDAPGGTMRAYTDLARRSPIPARADGKSVAVRNSPPLVNSALNRPSGVLFHFDAEFNSMEELVAATFTGRNFGWLPGERAQAVAHIAHVVRSDNGTGNLAKEFDGTPFRVLFGGTDASIPEEFRLTPEFRMAIGSATDQEVFDAVVKVVAAYVNGLLFSQTEDSGVPIRSPFDIFLESNQFPQSPDSNESPIDYSRRLLQLIKARESAGTLRFVTSNPNRTDGQFQFHTQPFSFGAQELASLKMFLAEPASTPASTAELAAGQIGNCIACHAAPNFTDFKAHYTGTTQKEYDEIPGHGDGAFMNLAIPTLATRTADDLPATEQHPGGSERFRAVPAVGTNLTDLGLWNVFGNPDMPEPQDKIRNILCDDEQPCSVSQIDLLNRAIARFKTPSLRDLGHSDPFMHNGQFDTLDDVLEFYREMSDLAREGKLRNGADQLRQIALRESDVLPLVAFLKSLNEDYQ</sequence>
<dbReference type="PANTHER" id="PTHR30600">
    <property type="entry name" value="CYTOCHROME C PEROXIDASE-RELATED"/>
    <property type="match status" value="1"/>
</dbReference>
<reference evidence="3 4" key="1">
    <citation type="journal article" date="2020" name="ISME J.">
        <title>Enrichment and physiological characterization of a novel comammox Nitrospira indicates ammonium inhibition of complete nitrification.</title>
        <authorList>
            <person name="Sakoula D."/>
            <person name="Koch H."/>
            <person name="Frank J."/>
            <person name="Jetten M.S.M."/>
            <person name="van Kessel M.A.H.J."/>
            <person name="Lucker S."/>
        </authorList>
    </citation>
    <scope>NUCLEOTIDE SEQUENCE [LARGE SCALE GENOMIC DNA]</scope>
    <source>
        <strain evidence="3">Comreactor17</strain>
    </source>
</reference>
<gene>
    <name evidence="3" type="ORF">Nkreftii_003161</name>
</gene>